<comment type="subcellular location">
    <subcellularLocation>
        <location evidence="1">Cytoplasm</location>
    </subcellularLocation>
</comment>
<dbReference type="Pfam" id="PF02598">
    <property type="entry name" value="Methyltrn_RNA_3"/>
    <property type="match status" value="1"/>
</dbReference>
<dbReference type="Gene3D" id="3.40.1280.10">
    <property type="match status" value="1"/>
</dbReference>
<gene>
    <name evidence="14" type="primary">C21H9ORF114</name>
</gene>
<dbReference type="GO" id="GO:0051661">
    <property type="term" value="P:maintenance of centrosome location"/>
    <property type="evidence" value="ECO:0007669"/>
    <property type="project" value="TreeGrafter"/>
</dbReference>
<dbReference type="GO" id="GO:0005737">
    <property type="term" value="C:cytoplasm"/>
    <property type="evidence" value="ECO:0007669"/>
    <property type="project" value="UniProtKB-SubCell"/>
</dbReference>
<dbReference type="CDD" id="cd18086">
    <property type="entry name" value="HsC9orf114-like"/>
    <property type="match status" value="1"/>
</dbReference>
<reference evidence="14" key="1">
    <citation type="submission" date="2016-05" db="EMBL/GenBank/DDBJ databases">
        <authorList>
            <person name="Lavstsen T."/>
            <person name="Jespersen J.S."/>
        </authorList>
    </citation>
    <scope>NUCLEOTIDE SEQUENCE</scope>
    <source>
        <tissue evidence="14">Brain</tissue>
    </source>
</reference>
<feature type="compositionally biased region" description="Basic and acidic residues" evidence="13">
    <location>
        <begin position="1"/>
        <end position="17"/>
    </location>
</feature>
<protein>
    <recommendedName>
        <fullName evidence="12">28S rRNA (uridine-N(3))-methyltransferase</fullName>
    </recommendedName>
    <alternativeName>
        <fullName evidence="7">Centromere protein 32</fullName>
    </alternativeName>
    <alternativeName>
        <fullName evidence="9">Kinetochore-associated protein</fullName>
    </alternativeName>
    <alternativeName>
        <fullName evidence="8">SPOUT domain-containing methyltransferase 1</fullName>
    </alternativeName>
</protein>
<evidence type="ECO:0000256" key="6">
    <source>
        <dbReference type="ARBA" id="ARBA00062137"/>
    </source>
</evidence>
<dbReference type="InterPro" id="IPR003750">
    <property type="entry name" value="Put_MeTrfase-C9orf114-like"/>
</dbReference>
<dbReference type="GO" id="GO:0032259">
    <property type="term" value="P:methylation"/>
    <property type="evidence" value="ECO:0007669"/>
    <property type="project" value="UniProtKB-KW"/>
</dbReference>
<keyword evidence="4" id="KW-0489">Methyltransferase</keyword>
<comment type="similarity">
    <text evidence="2">Belongs to the class IV-like SAM-binding methyltransferase superfamily.</text>
</comment>
<dbReference type="GO" id="GO:0031616">
    <property type="term" value="C:spindle pole centrosome"/>
    <property type="evidence" value="ECO:0007669"/>
    <property type="project" value="TreeGrafter"/>
</dbReference>
<reference evidence="14" key="2">
    <citation type="submission" date="2016-06" db="EMBL/GenBank/DDBJ databases">
        <title>The genome of a short-lived fish provides insights into sex chromosome evolution and the genetic control of aging.</title>
        <authorList>
            <person name="Reichwald K."/>
            <person name="Felder M."/>
            <person name="Petzold A."/>
            <person name="Koch P."/>
            <person name="Groth M."/>
            <person name="Platzer M."/>
        </authorList>
    </citation>
    <scope>NUCLEOTIDE SEQUENCE</scope>
    <source>
        <tissue evidence="14">Brain</tissue>
    </source>
</reference>
<dbReference type="SUPFAM" id="SSF75217">
    <property type="entry name" value="alpha/beta knot"/>
    <property type="match status" value="1"/>
</dbReference>
<evidence type="ECO:0000256" key="11">
    <source>
        <dbReference type="ARBA" id="ARBA00093377"/>
    </source>
</evidence>
<evidence type="ECO:0000256" key="9">
    <source>
        <dbReference type="ARBA" id="ARBA00079311"/>
    </source>
</evidence>
<evidence type="ECO:0000313" key="14">
    <source>
        <dbReference type="EMBL" id="SBR86255.1"/>
    </source>
</evidence>
<evidence type="ECO:0000256" key="1">
    <source>
        <dbReference type="ARBA" id="ARBA00004496"/>
    </source>
</evidence>
<evidence type="ECO:0000256" key="10">
    <source>
        <dbReference type="ARBA" id="ARBA00093228"/>
    </source>
</evidence>
<dbReference type="SUPFAM" id="SSF50249">
    <property type="entry name" value="Nucleic acid-binding proteins"/>
    <property type="match status" value="1"/>
</dbReference>
<evidence type="ECO:0000256" key="13">
    <source>
        <dbReference type="SAM" id="MobiDB-lite"/>
    </source>
</evidence>
<dbReference type="GO" id="GO:0035198">
    <property type="term" value="F:miRNA binding"/>
    <property type="evidence" value="ECO:0007669"/>
    <property type="project" value="TreeGrafter"/>
</dbReference>
<dbReference type="Gene3D" id="2.40.50.140">
    <property type="entry name" value="Nucleic acid-binding proteins"/>
    <property type="match status" value="1"/>
</dbReference>
<dbReference type="AlphaFoldDB" id="A0A1A8PXP8"/>
<organism evidence="14">
    <name type="scientific">Nothobranchius rachovii</name>
    <name type="common">bluefin notho</name>
    <dbReference type="NCBI Taxonomy" id="451742"/>
    <lineage>
        <taxon>Eukaryota</taxon>
        <taxon>Metazoa</taxon>
        <taxon>Chordata</taxon>
        <taxon>Craniata</taxon>
        <taxon>Vertebrata</taxon>
        <taxon>Euteleostomi</taxon>
        <taxon>Actinopterygii</taxon>
        <taxon>Neopterygii</taxon>
        <taxon>Teleostei</taxon>
        <taxon>Neoteleostei</taxon>
        <taxon>Acanthomorphata</taxon>
        <taxon>Ovalentaria</taxon>
        <taxon>Atherinomorphae</taxon>
        <taxon>Cyprinodontiformes</taxon>
        <taxon>Nothobranchiidae</taxon>
        <taxon>Nothobranchius</taxon>
    </lineage>
</organism>
<keyword evidence="5" id="KW-0808">Transferase</keyword>
<evidence type="ECO:0000256" key="5">
    <source>
        <dbReference type="ARBA" id="ARBA00022679"/>
    </source>
</evidence>
<dbReference type="GO" id="GO:0008168">
    <property type="term" value="F:methyltransferase activity"/>
    <property type="evidence" value="ECO:0007669"/>
    <property type="project" value="UniProtKB-KW"/>
</dbReference>
<dbReference type="GO" id="GO:0035196">
    <property type="term" value="P:miRNA processing"/>
    <property type="evidence" value="ECO:0007669"/>
    <property type="project" value="TreeGrafter"/>
</dbReference>
<evidence type="ECO:0000256" key="3">
    <source>
        <dbReference type="ARBA" id="ARBA00022490"/>
    </source>
</evidence>
<dbReference type="PANTHER" id="PTHR12150:SF13">
    <property type="entry name" value="METHYLTRANSFERASE C9ORF114-RELATED"/>
    <property type="match status" value="1"/>
</dbReference>
<dbReference type="PANTHER" id="PTHR12150">
    <property type="entry name" value="CLASS IV SAM-BINDING METHYLTRANSFERASE-RELATED"/>
    <property type="match status" value="1"/>
</dbReference>
<dbReference type="GO" id="GO:0072686">
    <property type="term" value="C:mitotic spindle"/>
    <property type="evidence" value="ECO:0007669"/>
    <property type="project" value="TreeGrafter"/>
</dbReference>
<dbReference type="GO" id="GO:0000776">
    <property type="term" value="C:kinetochore"/>
    <property type="evidence" value="ECO:0007669"/>
    <property type="project" value="TreeGrafter"/>
</dbReference>
<comment type="catalytic activity">
    <reaction evidence="10">
        <text>uridine in 28S rRNA + S-adenosyl-L-methionine = N(3)-methyluridine in 28S rRNA + S-adenosyl-L-homocysteine + H(+)</text>
        <dbReference type="Rhea" id="RHEA:83635"/>
        <dbReference type="Rhea" id="RHEA-COMP:20178"/>
        <dbReference type="Rhea" id="RHEA-COMP:20181"/>
        <dbReference type="ChEBI" id="CHEBI:15378"/>
        <dbReference type="ChEBI" id="CHEBI:57856"/>
        <dbReference type="ChEBI" id="CHEBI:59789"/>
        <dbReference type="ChEBI" id="CHEBI:65315"/>
        <dbReference type="ChEBI" id="CHEBI:74502"/>
    </reaction>
    <physiologicalReaction direction="left-to-right" evidence="10">
        <dbReference type="Rhea" id="RHEA:83636"/>
    </physiologicalReaction>
</comment>
<proteinExistence type="inferred from homology"/>
<dbReference type="EMBL" id="HAEI01007390">
    <property type="protein sequence ID" value="SBS01636.1"/>
    <property type="molecule type" value="Transcribed_RNA"/>
</dbReference>
<evidence type="ECO:0000256" key="2">
    <source>
        <dbReference type="ARBA" id="ARBA00009841"/>
    </source>
</evidence>
<comment type="subunit">
    <text evidence="6">Interacts with INCA1.</text>
</comment>
<dbReference type="EMBL" id="HAEH01009092">
    <property type="protein sequence ID" value="SBR86255.1"/>
    <property type="molecule type" value="Transcribed_RNA"/>
</dbReference>
<accession>A0A1A8PXP8</accession>
<evidence type="ECO:0000256" key="12">
    <source>
        <dbReference type="ARBA" id="ARBA00093639"/>
    </source>
</evidence>
<dbReference type="InterPro" id="IPR029028">
    <property type="entry name" value="Alpha/beta_knot_MTases"/>
</dbReference>
<feature type="region of interest" description="Disordered" evidence="13">
    <location>
        <begin position="1"/>
        <end position="39"/>
    </location>
</feature>
<sequence>MPADCAAKEPKPAEEKVRWKKRKAELKETQKQRKKEKLIKRLEKRKQREAAEKAKNEEVQNKAGRSYTVSIALPGSVLDNAQSPELRTYLAGQIARACVVFCVDEIIVFDEQGEDVRSVEGEFNGVGKKGHACIQLARILQYMECPQYLRKWFFPVHKDLQYAGLLNPLDSPHHMRIDEESDYREGRVLDKPPKAGKGSVVSCGMRKDVRIDKQLQPGLRVTVKLNKTWDQASRLHKGVVVAPHVPRTEGGLYWGYTVRLASCLSSVFTESPYKEGYDLTVGTSERGTSVDQATLSPFKHLLVVFGGLRGLEASVDSDTNLDASDPSLLFDLYLNTCPGQGSRTIRTEEAILISMAALRPKITATFPDVSSGSC</sequence>
<evidence type="ECO:0000256" key="4">
    <source>
        <dbReference type="ARBA" id="ARBA00022603"/>
    </source>
</evidence>
<keyword evidence="3" id="KW-0963">Cytoplasm</keyword>
<dbReference type="FunFam" id="2.40.50.140:FF:000170">
    <property type="entry name" value="SPOUT domain containing methyltransferase 1"/>
    <property type="match status" value="1"/>
</dbReference>
<name>A0A1A8PXP8_9TELE</name>
<dbReference type="InterPro" id="IPR012340">
    <property type="entry name" value="NA-bd_OB-fold"/>
</dbReference>
<comment type="function">
    <text evidence="11">S-adenosyl-L-methionine-dependent methyltransferase that specifically methylates the N3 position of a uridine in 28S rRNA. Required for association of the centrosomes with the poles of the bipolar mitotic spindle during metaphase. Also involved in chromosome alignment. May promote centrosome maturation probably by recruiting A-kinase anchor protein AKAP9 to centrosomes in early mitosis. Binds specifically to miRNA MIR145 hairpin, regulates MIR145 expression at a postranscriptional level.</text>
</comment>
<evidence type="ECO:0000256" key="8">
    <source>
        <dbReference type="ARBA" id="ARBA00078957"/>
    </source>
</evidence>
<evidence type="ECO:0000256" key="7">
    <source>
        <dbReference type="ARBA" id="ARBA00075627"/>
    </source>
</evidence>
<dbReference type="InterPro" id="IPR029026">
    <property type="entry name" value="tRNA_m1G_MTases_N"/>
</dbReference>